<evidence type="ECO:0000313" key="13">
    <source>
        <dbReference type="EMBL" id="SDI75850.1"/>
    </source>
</evidence>
<dbReference type="UniPathway" id="UPA00048">
    <property type="reaction ID" value="UER00071"/>
</dbReference>
<dbReference type="RefSeq" id="WP_043068944.1">
    <property type="nucleotide sequence ID" value="NZ_BJOA01000056.1"/>
</dbReference>
<accession>A0A0D1VVB9</accession>
<dbReference type="GO" id="GO:0016853">
    <property type="term" value="F:isomerase activity"/>
    <property type="evidence" value="ECO:0007669"/>
    <property type="project" value="UniProtKB-KW"/>
</dbReference>
<feature type="domain" description="Aconitase A/isopropylmalate dehydratase small subunit swivel" evidence="11">
    <location>
        <begin position="1"/>
        <end position="123"/>
    </location>
</feature>
<evidence type="ECO:0000256" key="7">
    <source>
        <dbReference type="ARBA" id="ARBA00022605"/>
    </source>
</evidence>
<sequence>MEPFKKITSVVAPLDRVNVDTDAIIPKQFLKRIERTGFGQFLFYEWRFDEQENVNPDFELNKPQYKDAHILIARNNFGCGSSREHAPWALLDYGFKVIIAPSFADIFHNNCFKNGILPIVLPEETVEQLFQNVASQEGYAVTVDLEKNVITDGNGLEVPFSVDAYRRECLLQGLDDIGVTLMQEDKIAEYEKSYPSYYKITQ</sequence>
<dbReference type="InterPro" id="IPR050075">
    <property type="entry name" value="LeuD"/>
</dbReference>
<dbReference type="GeneID" id="42306038"/>
<keyword evidence="9 10" id="KW-0100">Branched-chain amino acid biosynthesis</keyword>
<evidence type="ECO:0000256" key="5">
    <source>
        <dbReference type="ARBA" id="ARBA00011271"/>
    </source>
</evidence>
<keyword evidence="14" id="KW-1185">Reference proteome</keyword>
<dbReference type="OrthoDB" id="9777465at2"/>
<gene>
    <name evidence="10" type="primary">leuD</name>
    <name evidence="12" type="ORF">AF333_12730</name>
    <name evidence="13" type="ORF">SAMN04487909_107121</name>
</gene>
<organism evidence="12 14">
    <name type="scientific">Aneurinibacillus migulanus</name>
    <name type="common">Bacillus migulanus</name>
    <dbReference type="NCBI Taxonomy" id="47500"/>
    <lineage>
        <taxon>Bacteria</taxon>
        <taxon>Bacillati</taxon>
        <taxon>Bacillota</taxon>
        <taxon>Bacilli</taxon>
        <taxon>Bacillales</taxon>
        <taxon>Paenibacillaceae</taxon>
        <taxon>Aneurinibacillus group</taxon>
        <taxon>Aneurinibacillus</taxon>
    </lineage>
</organism>
<dbReference type="Pfam" id="PF00694">
    <property type="entry name" value="Aconitase_C"/>
    <property type="match status" value="1"/>
</dbReference>
<dbReference type="InterPro" id="IPR015928">
    <property type="entry name" value="Aconitase/3IPM_dehydase_swvl"/>
</dbReference>
<dbReference type="NCBIfam" id="NF002458">
    <property type="entry name" value="PRK01641.1"/>
    <property type="match status" value="1"/>
</dbReference>
<evidence type="ECO:0000256" key="8">
    <source>
        <dbReference type="ARBA" id="ARBA00023239"/>
    </source>
</evidence>
<dbReference type="EMBL" id="LGUG01000004">
    <property type="protein sequence ID" value="KON96218.1"/>
    <property type="molecule type" value="Genomic_DNA"/>
</dbReference>
<comment type="similarity">
    <text evidence="4 10">Belongs to the LeuD family. LeuD type 1 subfamily.</text>
</comment>
<dbReference type="STRING" id="47500.AF333_12730"/>
<name>A0A0D1VVB9_ANEMI</name>
<dbReference type="PANTHER" id="PTHR43345">
    <property type="entry name" value="3-ISOPROPYLMALATE DEHYDRATASE SMALL SUBUNIT 2-RELATED-RELATED"/>
    <property type="match status" value="1"/>
</dbReference>
<comment type="subunit">
    <text evidence="5 10">Heterodimer of LeuC and LeuD.</text>
</comment>
<dbReference type="Gene3D" id="3.20.19.10">
    <property type="entry name" value="Aconitase, domain 4"/>
    <property type="match status" value="1"/>
</dbReference>
<dbReference type="InterPro" id="IPR033940">
    <property type="entry name" value="IPMI_Swivel"/>
</dbReference>
<evidence type="ECO:0000256" key="3">
    <source>
        <dbReference type="ARBA" id="ARBA00004729"/>
    </source>
</evidence>
<evidence type="ECO:0000256" key="9">
    <source>
        <dbReference type="ARBA" id="ARBA00023304"/>
    </source>
</evidence>
<dbReference type="FunFam" id="3.20.19.10:FF:000003">
    <property type="entry name" value="3-isopropylmalate dehydratase small subunit"/>
    <property type="match status" value="1"/>
</dbReference>
<evidence type="ECO:0000256" key="4">
    <source>
        <dbReference type="ARBA" id="ARBA00009845"/>
    </source>
</evidence>
<comment type="function">
    <text evidence="2 10">Catalyzes the isomerization between 2-isopropylmalate and 3-isopropylmalate, via the formation of 2-isopropylmaleate.</text>
</comment>
<keyword evidence="12" id="KW-0413">Isomerase</keyword>
<evidence type="ECO:0000313" key="14">
    <source>
        <dbReference type="Proteomes" id="UP000037269"/>
    </source>
</evidence>
<dbReference type="SUPFAM" id="SSF52016">
    <property type="entry name" value="LeuD/IlvD-like"/>
    <property type="match status" value="1"/>
</dbReference>
<dbReference type="InterPro" id="IPR004431">
    <property type="entry name" value="3-IsopropMal_deHydase_ssu"/>
</dbReference>
<dbReference type="EMBL" id="FNED01000007">
    <property type="protein sequence ID" value="SDI75850.1"/>
    <property type="molecule type" value="Genomic_DNA"/>
</dbReference>
<reference evidence="12 14" key="1">
    <citation type="submission" date="2015-07" db="EMBL/GenBank/DDBJ databases">
        <title>Fjat-14205 dsm 2895.</title>
        <authorList>
            <person name="Liu B."/>
            <person name="Wang J."/>
            <person name="Zhu Y."/>
            <person name="Liu G."/>
            <person name="Chen Q."/>
            <person name="Chen Z."/>
            <person name="Lan J."/>
            <person name="Che J."/>
            <person name="Ge C."/>
            <person name="Shi H."/>
            <person name="Pan Z."/>
            <person name="Liu X."/>
        </authorList>
    </citation>
    <scope>NUCLEOTIDE SEQUENCE [LARGE SCALE GENOMIC DNA]</scope>
    <source>
        <strain evidence="12 14">DSM 2895</strain>
    </source>
</reference>
<keyword evidence="7 10" id="KW-0028">Amino-acid biosynthesis</keyword>
<dbReference type="GO" id="GO:0009098">
    <property type="term" value="P:L-leucine biosynthetic process"/>
    <property type="evidence" value="ECO:0007669"/>
    <property type="project" value="UniProtKB-UniRule"/>
</dbReference>
<dbReference type="CDD" id="cd01577">
    <property type="entry name" value="IPMI_Swivel"/>
    <property type="match status" value="1"/>
</dbReference>
<proteinExistence type="inferred from homology"/>
<protein>
    <recommendedName>
        <fullName evidence="10">3-isopropylmalate dehydratase small subunit</fullName>
        <ecNumber evidence="10">4.2.1.33</ecNumber>
    </recommendedName>
    <alternativeName>
        <fullName evidence="10">Alpha-IPM isomerase</fullName>
        <shortName evidence="10">IPMI</shortName>
    </alternativeName>
    <alternativeName>
        <fullName evidence="10">Isopropylmalate isomerase</fullName>
    </alternativeName>
</protein>
<dbReference type="AlphaFoldDB" id="A0A0D1VVB9"/>
<comment type="catalytic activity">
    <reaction evidence="1 10">
        <text>(2R,3S)-3-isopropylmalate = (2S)-2-isopropylmalate</text>
        <dbReference type="Rhea" id="RHEA:32287"/>
        <dbReference type="ChEBI" id="CHEBI:1178"/>
        <dbReference type="ChEBI" id="CHEBI:35121"/>
        <dbReference type="EC" id="4.2.1.33"/>
    </reaction>
</comment>
<keyword evidence="8 10" id="KW-0456">Lyase</keyword>
<dbReference type="PATRIC" id="fig|47500.8.peg.4648"/>
<dbReference type="NCBIfam" id="TIGR00171">
    <property type="entry name" value="leuD"/>
    <property type="match status" value="1"/>
</dbReference>
<dbReference type="PANTHER" id="PTHR43345:SF5">
    <property type="entry name" value="3-ISOPROPYLMALATE DEHYDRATASE SMALL SUBUNIT"/>
    <property type="match status" value="1"/>
</dbReference>
<keyword evidence="6 10" id="KW-0432">Leucine biosynthesis</keyword>
<evidence type="ECO:0000313" key="15">
    <source>
        <dbReference type="Proteomes" id="UP000182836"/>
    </source>
</evidence>
<evidence type="ECO:0000313" key="12">
    <source>
        <dbReference type="EMBL" id="KON96218.1"/>
    </source>
</evidence>
<dbReference type="GO" id="GO:0009316">
    <property type="term" value="C:3-isopropylmalate dehydratase complex"/>
    <property type="evidence" value="ECO:0007669"/>
    <property type="project" value="InterPro"/>
</dbReference>
<dbReference type="InterPro" id="IPR000573">
    <property type="entry name" value="AconitaseA/IPMdHydase_ssu_swvl"/>
</dbReference>
<dbReference type="Proteomes" id="UP000182836">
    <property type="component" value="Unassembled WGS sequence"/>
</dbReference>
<evidence type="ECO:0000259" key="11">
    <source>
        <dbReference type="Pfam" id="PF00694"/>
    </source>
</evidence>
<evidence type="ECO:0000256" key="10">
    <source>
        <dbReference type="HAMAP-Rule" id="MF_01031"/>
    </source>
</evidence>
<evidence type="ECO:0000256" key="2">
    <source>
        <dbReference type="ARBA" id="ARBA00002695"/>
    </source>
</evidence>
<dbReference type="EC" id="4.2.1.33" evidence="10"/>
<dbReference type="Proteomes" id="UP000037269">
    <property type="component" value="Unassembled WGS sequence"/>
</dbReference>
<evidence type="ECO:0000256" key="1">
    <source>
        <dbReference type="ARBA" id="ARBA00000491"/>
    </source>
</evidence>
<dbReference type="HAMAP" id="MF_01031">
    <property type="entry name" value="LeuD_type1"/>
    <property type="match status" value="1"/>
</dbReference>
<evidence type="ECO:0000256" key="6">
    <source>
        <dbReference type="ARBA" id="ARBA00022430"/>
    </source>
</evidence>
<dbReference type="GO" id="GO:0003861">
    <property type="term" value="F:3-isopropylmalate dehydratase activity"/>
    <property type="evidence" value="ECO:0007669"/>
    <property type="project" value="UniProtKB-UniRule"/>
</dbReference>
<reference evidence="13 15" key="2">
    <citation type="submission" date="2016-10" db="EMBL/GenBank/DDBJ databases">
        <authorList>
            <person name="de Groot N.N."/>
        </authorList>
    </citation>
    <scope>NUCLEOTIDE SEQUENCE [LARGE SCALE GENOMIC DNA]</scope>
    <source>
        <strain evidence="13 15">DSM 2895</strain>
    </source>
</reference>
<comment type="pathway">
    <text evidence="3 10">Amino-acid biosynthesis; L-leucine biosynthesis; L-leucine from 3-methyl-2-oxobutanoate: step 2/4.</text>
</comment>